<feature type="transmembrane region" description="Helical" evidence="6">
    <location>
        <begin position="162"/>
        <end position="184"/>
    </location>
</feature>
<organism evidence="7 8">
    <name type="scientific">Methylobacter tundripaludum</name>
    <dbReference type="NCBI Taxonomy" id="173365"/>
    <lineage>
        <taxon>Bacteria</taxon>
        <taxon>Pseudomonadati</taxon>
        <taxon>Pseudomonadota</taxon>
        <taxon>Gammaproteobacteria</taxon>
        <taxon>Methylococcales</taxon>
        <taxon>Methylococcaceae</taxon>
        <taxon>Methylobacter</taxon>
    </lineage>
</organism>
<name>A0A2S6H2Y4_9GAMM</name>
<keyword evidence="2" id="KW-1003">Cell membrane</keyword>
<sequence length="306" mass="34439">MTNNVFRSKTLFLELLQKLITQSKAIRPPGFAGLTLHDIGFFFLVEIQKSAITTRASAVAFTLFLAMFPAIIFFFSLIPFLPVANLHQQVFNEMHSLLPENAYQAAVETINDLVKNQHNGLLSFGFLVTVYFATNGINALMEAFNQALHVVETRSFIKQRCVSLLLFVALSLLLLTASLLIIFSEVAINYAIDQGWLLHDWREILLLMLGKWLVALLLLYTAISLLYYFGPVNSANYQFISPGALLATVLSISASLLFNYYVNNFGTYNKVYGGIGTIMVIMLWLEFNCLIMLIGFDLNAKIYNRS</sequence>
<accession>A0A2S6H2Y4</accession>
<evidence type="ECO:0000256" key="2">
    <source>
        <dbReference type="ARBA" id="ARBA00022475"/>
    </source>
</evidence>
<evidence type="ECO:0000256" key="5">
    <source>
        <dbReference type="ARBA" id="ARBA00023136"/>
    </source>
</evidence>
<dbReference type="Pfam" id="PF03631">
    <property type="entry name" value="Virul_fac_BrkB"/>
    <property type="match status" value="1"/>
</dbReference>
<protein>
    <submittedName>
        <fullName evidence="7">Membrane protein</fullName>
    </submittedName>
</protein>
<evidence type="ECO:0000256" key="3">
    <source>
        <dbReference type="ARBA" id="ARBA00022692"/>
    </source>
</evidence>
<keyword evidence="8" id="KW-1185">Reference proteome</keyword>
<dbReference type="PANTHER" id="PTHR30213:SF0">
    <property type="entry name" value="UPF0761 MEMBRANE PROTEIN YIHY"/>
    <property type="match status" value="1"/>
</dbReference>
<comment type="caution">
    <text evidence="7">The sequence shown here is derived from an EMBL/GenBank/DDBJ whole genome shotgun (WGS) entry which is preliminary data.</text>
</comment>
<dbReference type="NCBIfam" id="TIGR00765">
    <property type="entry name" value="yihY_not_rbn"/>
    <property type="match status" value="1"/>
</dbReference>
<feature type="transmembrane region" description="Helical" evidence="6">
    <location>
        <begin position="121"/>
        <end position="141"/>
    </location>
</feature>
<evidence type="ECO:0000256" key="6">
    <source>
        <dbReference type="SAM" id="Phobius"/>
    </source>
</evidence>
<keyword evidence="5 6" id="KW-0472">Membrane</keyword>
<dbReference type="Proteomes" id="UP000238071">
    <property type="component" value="Unassembled WGS sequence"/>
</dbReference>
<keyword evidence="4 6" id="KW-1133">Transmembrane helix</keyword>
<feature type="transmembrane region" description="Helical" evidence="6">
    <location>
        <begin position="58"/>
        <end position="81"/>
    </location>
</feature>
<evidence type="ECO:0000256" key="1">
    <source>
        <dbReference type="ARBA" id="ARBA00004651"/>
    </source>
</evidence>
<dbReference type="PIRSF" id="PIRSF035875">
    <property type="entry name" value="RNase_BN"/>
    <property type="match status" value="1"/>
</dbReference>
<dbReference type="PANTHER" id="PTHR30213">
    <property type="entry name" value="INNER MEMBRANE PROTEIN YHJD"/>
    <property type="match status" value="1"/>
</dbReference>
<comment type="subcellular location">
    <subcellularLocation>
        <location evidence="1">Cell membrane</location>
        <topology evidence="1">Multi-pass membrane protein</topology>
    </subcellularLocation>
</comment>
<dbReference type="EMBL" id="PTIY01000006">
    <property type="protein sequence ID" value="PPK71791.1"/>
    <property type="molecule type" value="Genomic_DNA"/>
</dbReference>
<reference evidence="7 8" key="1">
    <citation type="submission" date="2018-02" db="EMBL/GenBank/DDBJ databases">
        <title>Subsurface microbial communities from deep shales in Ohio and West Virginia, USA.</title>
        <authorList>
            <person name="Wrighton K."/>
        </authorList>
    </citation>
    <scope>NUCLEOTIDE SEQUENCE [LARGE SCALE GENOMIC DNA]</scope>
    <source>
        <strain evidence="7 8">OWC-G53F</strain>
    </source>
</reference>
<dbReference type="InterPro" id="IPR017039">
    <property type="entry name" value="Virul_fac_BrkB"/>
</dbReference>
<keyword evidence="3 6" id="KW-0812">Transmembrane</keyword>
<evidence type="ECO:0000256" key="4">
    <source>
        <dbReference type="ARBA" id="ARBA00022989"/>
    </source>
</evidence>
<feature type="transmembrane region" description="Helical" evidence="6">
    <location>
        <begin position="239"/>
        <end position="262"/>
    </location>
</feature>
<gene>
    <name evidence="7" type="ORF">B0F88_106143</name>
</gene>
<evidence type="ECO:0000313" key="7">
    <source>
        <dbReference type="EMBL" id="PPK71791.1"/>
    </source>
</evidence>
<dbReference type="AlphaFoldDB" id="A0A2S6H2Y4"/>
<proteinExistence type="predicted"/>
<evidence type="ECO:0000313" key="8">
    <source>
        <dbReference type="Proteomes" id="UP000238071"/>
    </source>
</evidence>
<feature type="transmembrane region" description="Helical" evidence="6">
    <location>
        <begin position="274"/>
        <end position="296"/>
    </location>
</feature>
<dbReference type="GO" id="GO:0005886">
    <property type="term" value="C:plasma membrane"/>
    <property type="evidence" value="ECO:0007669"/>
    <property type="project" value="UniProtKB-SubCell"/>
</dbReference>
<feature type="transmembrane region" description="Helical" evidence="6">
    <location>
        <begin position="204"/>
        <end position="227"/>
    </location>
</feature>
<dbReference type="OrthoDB" id="9808671at2"/>